<protein>
    <recommendedName>
        <fullName evidence="1">DNA mimic protein DMP19 C-terminal domain-containing protein</fullName>
    </recommendedName>
</protein>
<feature type="domain" description="DNA mimic protein DMP19 C-terminal" evidence="1">
    <location>
        <begin position="28"/>
        <end position="141"/>
    </location>
</feature>
<name>A0A1S9PBD0_9SPHI</name>
<dbReference type="EMBL" id="MBTF01000034">
    <property type="protein sequence ID" value="OOQ58229.1"/>
    <property type="molecule type" value="Genomic_DNA"/>
</dbReference>
<dbReference type="Gene3D" id="1.20.1420.60">
    <property type="match status" value="1"/>
</dbReference>
<evidence type="ECO:0000313" key="3">
    <source>
        <dbReference type="Proteomes" id="UP000189739"/>
    </source>
</evidence>
<dbReference type="STRING" id="1792845.BC343_11340"/>
<reference evidence="2 3" key="1">
    <citation type="submission" date="2016-07" db="EMBL/GenBank/DDBJ databases">
        <title>Genomic analysis of zinc-resistant bacterium Mucilaginibacter pedocola TBZ30.</title>
        <authorList>
            <person name="Huang J."/>
            <person name="Tang J."/>
        </authorList>
    </citation>
    <scope>NUCLEOTIDE SEQUENCE [LARGE SCALE GENOMIC DNA]</scope>
    <source>
        <strain evidence="2 3">TBZ30</strain>
    </source>
</reference>
<dbReference type="AlphaFoldDB" id="A0A1S9PBD0"/>
<organism evidence="2 3">
    <name type="scientific">Mucilaginibacter pedocola</name>
    <dbReference type="NCBI Taxonomy" id="1792845"/>
    <lineage>
        <taxon>Bacteria</taxon>
        <taxon>Pseudomonadati</taxon>
        <taxon>Bacteroidota</taxon>
        <taxon>Sphingobacteriia</taxon>
        <taxon>Sphingobacteriales</taxon>
        <taxon>Sphingobacteriaceae</taxon>
        <taxon>Mucilaginibacter</taxon>
    </lineage>
</organism>
<keyword evidence="3" id="KW-1185">Reference proteome</keyword>
<proteinExistence type="predicted"/>
<accession>A0A1S9PBD0</accession>
<comment type="caution">
    <text evidence="2">The sequence shown here is derived from an EMBL/GenBank/DDBJ whole genome shotgun (WGS) entry which is preliminary data.</text>
</comment>
<dbReference type="Proteomes" id="UP000189739">
    <property type="component" value="Unassembled WGS sequence"/>
</dbReference>
<sequence length="145" mass="16645">MPTSQKKTRLDFPELWETVADKAYNNFEALSSDERALFTVGYLIDSTNNGGILAHYCNIGANYNAETLADLEYLGFTDVADMLREINKLFPGGKAPTDINERNEVMETWEYSENEDLFEDLDQDFYRREEAMEDALVKHIEGKLV</sequence>
<gene>
    <name evidence="2" type="ORF">BC343_11340</name>
</gene>
<dbReference type="OrthoDB" id="1435330at2"/>
<dbReference type="RefSeq" id="WP_078349974.1">
    <property type="nucleotide sequence ID" value="NZ_MBTF01000034.1"/>
</dbReference>
<evidence type="ECO:0000313" key="2">
    <source>
        <dbReference type="EMBL" id="OOQ58229.1"/>
    </source>
</evidence>
<evidence type="ECO:0000259" key="1">
    <source>
        <dbReference type="Pfam" id="PF14300"/>
    </source>
</evidence>
<dbReference type="InterPro" id="IPR025402">
    <property type="entry name" value="DMP19_C"/>
</dbReference>
<dbReference type="Pfam" id="PF14300">
    <property type="entry name" value="DMP19"/>
    <property type="match status" value="1"/>
</dbReference>